<evidence type="ECO:0000256" key="2">
    <source>
        <dbReference type="ARBA" id="ARBA00022481"/>
    </source>
</evidence>
<evidence type="ECO:0000256" key="4">
    <source>
        <dbReference type="SAM" id="MobiDB-lite"/>
    </source>
</evidence>
<keyword evidence="5" id="KW-1133">Transmembrane helix</keyword>
<evidence type="ECO:0000256" key="1">
    <source>
        <dbReference type="ARBA" id="ARBA00004241"/>
    </source>
</evidence>
<feature type="compositionally biased region" description="Basic and acidic residues" evidence="4">
    <location>
        <begin position="145"/>
        <end position="162"/>
    </location>
</feature>
<protein>
    <submittedName>
        <fullName evidence="6">Prepilin-type N-terminal cleavage/methylation domain-containing protein</fullName>
    </submittedName>
</protein>
<keyword evidence="5" id="KW-0812">Transmembrane</keyword>
<dbReference type="InterPro" id="IPR000983">
    <property type="entry name" value="Bac_GSPG_pilin"/>
</dbReference>
<organism evidence="6 7">
    <name type="scientific">Candidatus Vagococcus giribetii</name>
    <dbReference type="NCBI Taxonomy" id="2230876"/>
    <lineage>
        <taxon>Bacteria</taxon>
        <taxon>Bacillati</taxon>
        <taxon>Bacillota</taxon>
        <taxon>Bacilli</taxon>
        <taxon>Lactobacillales</taxon>
        <taxon>Enterococcaceae</taxon>
        <taxon>Vagococcus</taxon>
    </lineage>
</organism>
<dbReference type="NCBIfam" id="TIGR02532">
    <property type="entry name" value="IV_pilin_GFxxxE"/>
    <property type="match status" value="1"/>
</dbReference>
<dbReference type="Pfam" id="PF07963">
    <property type="entry name" value="N_methyl"/>
    <property type="match status" value="1"/>
</dbReference>
<dbReference type="InterPro" id="IPR012902">
    <property type="entry name" value="N_methyl_site"/>
</dbReference>
<evidence type="ECO:0000256" key="3">
    <source>
        <dbReference type="ARBA" id="ARBA00023287"/>
    </source>
</evidence>
<feature type="transmembrane region" description="Helical" evidence="5">
    <location>
        <begin position="21"/>
        <end position="45"/>
    </location>
</feature>
<keyword evidence="3" id="KW-0178">Competence</keyword>
<dbReference type="Proteomes" id="UP000664857">
    <property type="component" value="Unassembled WGS sequence"/>
</dbReference>
<proteinExistence type="predicted"/>
<dbReference type="InterPro" id="IPR045584">
    <property type="entry name" value="Pilin-like"/>
</dbReference>
<evidence type="ECO:0000313" key="6">
    <source>
        <dbReference type="EMBL" id="MBO0475878.1"/>
    </source>
</evidence>
<gene>
    <name evidence="6" type="ORF">DOK76_02270</name>
</gene>
<keyword evidence="5" id="KW-0472">Membrane</keyword>
<evidence type="ECO:0000256" key="5">
    <source>
        <dbReference type="SAM" id="Phobius"/>
    </source>
</evidence>
<name>A0ABS3HRV1_9ENTE</name>
<accession>A0ABS3HRV1</accession>
<dbReference type="Gene3D" id="3.30.700.10">
    <property type="entry name" value="Glycoprotein, Type 4 Pilin"/>
    <property type="match status" value="1"/>
</dbReference>
<evidence type="ECO:0000313" key="7">
    <source>
        <dbReference type="Proteomes" id="UP000664857"/>
    </source>
</evidence>
<reference evidence="6 7" key="1">
    <citation type="submission" date="2021-03" db="EMBL/GenBank/DDBJ databases">
        <title>Enterococcal diversity collection.</title>
        <authorList>
            <person name="Gilmore M.S."/>
            <person name="Schwartzman J."/>
            <person name="Van Tyne D."/>
            <person name="Martin M."/>
            <person name="Earl A.M."/>
            <person name="Manson A.L."/>
            <person name="Straub T."/>
            <person name="Salamzade R."/>
            <person name="Saavedra J."/>
            <person name="Lebreton F."/>
            <person name="Prichula J."/>
            <person name="Schaufler K."/>
            <person name="Gaca A."/>
            <person name="Sgardioli B."/>
            <person name="Wagenaar J."/>
            <person name="Strong T."/>
        </authorList>
    </citation>
    <scope>NUCLEOTIDE SEQUENCE [LARGE SCALE GENOMIC DNA]</scope>
    <source>
        <strain evidence="6 7">DIV0080</strain>
    </source>
</reference>
<dbReference type="PROSITE" id="PS00409">
    <property type="entry name" value="PROKAR_NTER_METHYL"/>
    <property type="match status" value="1"/>
</dbReference>
<dbReference type="PRINTS" id="PR00813">
    <property type="entry name" value="BCTERIALGSPG"/>
</dbReference>
<dbReference type="EMBL" id="JAFLVX010000007">
    <property type="protein sequence ID" value="MBO0475878.1"/>
    <property type="molecule type" value="Genomic_DNA"/>
</dbReference>
<sequence>MFTQQKGRRNMKKMKHIMKDEEGLTLVELLAVVVIMAIIAGIAAVSISKVIQRTREDAQVSNVQQMLASANLYDIQTEGGLQGNETLSSLKKEGTIKSTSFATNPEKIKFSKDDHGVISVEVGEGTLLAGKESNKEETFNEEESASIKRTDLYPKGNDESKE</sequence>
<keyword evidence="7" id="KW-1185">Reference proteome</keyword>
<dbReference type="SUPFAM" id="SSF54523">
    <property type="entry name" value="Pili subunits"/>
    <property type="match status" value="1"/>
</dbReference>
<comment type="subcellular location">
    <subcellularLocation>
        <location evidence="1">Cell surface</location>
    </subcellularLocation>
</comment>
<keyword evidence="2" id="KW-0488">Methylation</keyword>
<feature type="region of interest" description="Disordered" evidence="4">
    <location>
        <begin position="129"/>
        <end position="162"/>
    </location>
</feature>
<comment type="caution">
    <text evidence="6">The sequence shown here is derived from an EMBL/GenBank/DDBJ whole genome shotgun (WGS) entry which is preliminary data.</text>
</comment>